<keyword evidence="1" id="KW-0812">Transmembrane</keyword>
<evidence type="ECO:0000313" key="2">
    <source>
        <dbReference type="EMBL" id="EFP00866.1"/>
    </source>
</evidence>
<proteinExistence type="predicted"/>
<protein>
    <submittedName>
        <fullName evidence="2">Uncharacterized protein</fullName>
    </submittedName>
</protein>
<gene>
    <name evidence="2" type="ORF">CRE_08599</name>
</gene>
<dbReference type="EMBL" id="DS268743">
    <property type="protein sequence ID" value="EFP00866.1"/>
    <property type="molecule type" value="Genomic_DNA"/>
</dbReference>
<sequence length="117" mass="12795">MSSSHPSCVVCPPNSVCGLSADGELVCFIQKRVKDLIPYPLWVKLGAAALLIMLIICTVVVVKQYAIPAVFRLIGAIRGGHPQRTEGHVDTLPERHPNRMVREDATNVQPERALTNV</sequence>
<dbReference type="Proteomes" id="UP000008281">
    <property type="component" value="Unassembled WGS sequence"/>
</dbReference>
<accession>E3NJI7</accession>
<keyword evidence="3" id="KW-1185">Reference proteome</keyword>
<dbReference type="HOGENOM" id="CLU_2087060_0_0_1"/>
<dbReference type="AlphaFoldDB" id="E3NJI7"/>
<reference evidence="2" key="1">
    <citation type="submission" date="2007-07" db="EMBL/GenBank/DDBJ databases">
        <title>PCAP assembly of the Caenorhabditis remanei genome.</title>
        <authorList>
            <consortium name="The Caenorhabditis remanei Sequencing Consortium"/>
            <person name="Wilson R.K."/>
        </authorList>
    </citation>
    <scope>NUCLEOTIDE SEQUENCE [LARGE SCALE GENOMIC DNA]</scope>
    <source>
        <strain evidence="2">PB4641</strain>
    </source>
</reference>
<evidence type="ECO:0000313" key="3">
    <source>
        <dbReference type="Proteomes" id="UP000008281"/>
    </source>
</evidence>
<name>E3NJI7_CAERE</name>
<feature type="transmembrane region" description="Helical" evidence="1">
    <location>
        <begin position="41"/>
        <end position="62"/>
    </location>
</feature>
<dbReference type="InParanoid" id="E3NJI7"/>
<keyword evidence="1" id="KW-0472">Membrane</keyword>
<organism evidence="3">
    <name type="scientific">Caenorhabditis remanei</name>
    <name type="common">Caenorhabditis vulgaris</name>
    <dbReference type="NCBI Taxonomy" id="31234"/>
    <lineage>
        <taxon>Eukaryota</taxon>
        <taxon>Metazoa</taxon>
        <taxon>Ecdysozoa</taxon>
        <taxon>Nematoda</taxon>
        <taxon>Chromadorea</taxon>
        <taxon>Rhabditida</taxon>
        <taxon>Rhabditina</taxon>
        <taxon>Rhabditomorpha</taxon>
        <taxon>Rhabditoidea</taxon>
        <taxon>Rhabditidae</taxon>
        <taxon>Peloderinae</taxon>
        <taxon>Caenorhabditis</taxon>
    </lineage>
</organism>
<evidence type="ECO:0000256" key="1">
    <source>
        <dbReference type="SAM" id="Phobius"/>
    </source>
</evidence>
<keyword evidence="1" id="KW-1133">Transmembrane helix</keyword>